<dbReference type="PROSITE" id="PS51347">
    <property type="entry name" value="PHOSPHOTRIESTERASE_2"/>
    <property type="match status" value="1"/>
</dbReference>
<comment type="caution">
    <text evidence="3">Lacks conserved residue(s) required for the propagation of feature annotation.</text>
</comment>
<dbReference type="SUPFAM" id="SSF51556">
    <property type="entry name" value="Metallo-dependent hydrolases"/>
    <property type="match status" value="1"/>
</dbReference>
<comment type="caution">
    <text evidence="4">The sequence shown here is derived from an EMBL/GenBank/DDBJ whole genome shotgun (WGS) entry which is preliminary data.</text>
</comment>
<keyword evidence="1" id="KW-0479">Metal-binding</keyword>
<evidence type="ECO:0000256" key="2">
    <source>
        <dbReference type="ARBA" id="ARBA00022801"/>
    </source>
</evidence>
<accession>A0ABT9D9E9</accession>
<sequence>MTASPADPITVQGVLGPVPIGDLGMTLTHEHLFNELGEAVHPGVRDFGPQLAAAPVSPDLAWLLREDPYACPDNCRIGPEDLDTVVAELALLRQAGGSTVVNATTGPGRHPEALVTVAERTGLTVVMAGGWCLAHGDDDRFTPDDTDDLVDVLVREARDGVRLEDGRTVRIGVIGEIGVGPRFTTAERVTLVAACRGQVRTGLPLLVHLPGWQRRGHEVVDVAMAEGVDPRALVLCHMDPSGTDPGYQRELADRGVWLEFDMIGMPFNFPGEGQSPAVQDTVAAVAGLVRDGRAGQLLLSHDVFLKAMWTRNAGNGYAFVPTAFLPRLVDAGVPADVVRSLLTDNPAALFTAAHRSR</sequence>
<evidence type="ECO:0000256" key="3">
    <source>
        <dbReference type="PROSITE-ProRule" id="PRU00679"/>
    </source>
</evidence>
<comment type="similarity">
    <text evidence="3">Belongs to the metallo-dependent hydrolases superfamily. Phosphotriesterase family.</text>
</comment>
<reference evidence="4 5" key="1">
    <citation type="submission" date="2023-07" db="EMBL/GenBank/DDBJ databases">
        <title>Description of novel actinomycetes strains, isolated from tidal flat sediment.</title>
        <authorList>
            <person name="Lu C."/>
        </authorList>
    </citation>
    <scope>NUCLEOTIDE SEQUENCE [LARGE SCALE GENOMIC DNA]</scope>
    <source>
        <strain evidence="4 5">SYSU T00b441</strain>
    </source>
</reference>
<evidence type="ECO:0000313" key="4">
    <source>
        <dbReference type="EMBL" id="MDO8106748.1"/>
    </source>
</evidence>
<keyword evidence="2" id="KW-0378">Hydrolase</keyword>
<dbReference type="InterPro" id="IPR032466">
    <property type="entry name" value="Metal_Hydrolase"/>
</dbReference>
<dbReference type="PROSITE" id="PS01322">
    <property type="entry name" value="PHOSPHOTRIESTERASE_1"/>
    <property type="match status" value="1"/>
</dbReference>
<dbReference type="PANTHER" id="PTHR10819:SF3">
    <property type="entry name" value="PHOSPHOTRIESTERASE-RELATED PROTEIN"/>
    <property type="match status" value="1"/>
</dbReference>
<protein>
    <submittedName>
        <fullName evidence="4">Phosphotriesterase-related protein</fullName>
    </submittedName>
</protein>
<gene>
    <name evidence="4" type="ORF">Q6348_05995</name>
</gene>
<proteinExistence type="inferred from homology"/>
<evidence type="ECO:0000313" key="5">
    <source>
        <dbReference type="Proteomes" id="UP001232536"/>
    </source>
</evidence>
<dbReference type="PANTHER" id="PTHR10819">
    <property type="entry name" value="PHOSPHOTRIESTERASE-RELATED"/>
    <property type="match status" value="1"/>
</dbReference>
<dbReference type="RefSeq" id="WP_304600393.1">
    <property type="nucleotide sequence ID" value="NZ_JAUQYP010000001.1"/>
</dbReference>
<dbReference type="Pfam" id="PF02126">
    <property type="entry name" value="PTE"/>
    <property type="match status" value="1"/>
</dbReference>
<dbReference type="EMBL" id="JAUQYP010000001">
    <property type="protein sequence ID" value="MDO8106748.1"/>
    <property type="molecule type" value="Genomic_DNA"/>
</dbReference>
<name>A0ABT9D9E9_9CELL</name>
<dbReference type="Gene3D" id="3.20.20.140">
    <property type="entry name" value="Metal-dependent hydrolases"/>
    <property type="match status" value="1"/>
</dbReference>
<dbReference type="InterPro" id="IPR001559">
    <property type="entry name" value="Phosphotriesterase"/>
</dbReference>
<dbReference type="InterPro" id="IPR017947">
    <property type="entry name" value="AryldialkylPase_Zn-BS"/>
</dbReference>
<keyword evidence="5" id="KW-1185">Reference proteome</keyword>
<evidence type="ECO:0000256" key="1">
    <source>
        <dbReference type="ARBA" id="ARBA00022723"/>
    </source>
</evidence>
<dbReference type="Proteomes" id="UP001232536">
    <property type="component" value="Unassembled WGS sequence"/>
</dbReference>
<organism evidence="4 5">
    <name type="scientific">Actinotalea lenta</name>
    <dbReference type="NCBI Taxonomy" id="3064654"/>
    <lineage>
        <taxon>Bacteria</taxon>
        <taxon>Bacillati</taxon>
        <taxon>Actinomycetota</taxon>
        <taxon>Actinomycetes</taxon>
        <taxon>Micrococcales</taxon>
        <taxon>Cellulomonadaceae</taxon>
        <taxon>Actinotalea</taxon>
    </lineage>
</organism>